<proteinExistence type="predicted"/>
<gene>
    <name evidence="1" type="ORF">SDC9_199091</name>
</gene>
<dbReference type="AlphaFoldDB" id="A0A645IJI2"/>
<dbReference type="EMBL" id="VSSQ01116580">
    <property type="protein sequence ID" value="MPN51445.1"/>
    <property type="molecule type" value="Genomic_DNA"/>
</dbReference>
<sequence>MTDALPKVSTAGKRRMIVFFLDIRCIPMANTMVTIAGKPSGIAATAKLTEVINILNAGS</sequence>
<organism evidence="1">
    <name type="scientific">bioreactor metagenome</name>
    <dbReference type="NCBI Taxonomy" id="1076179"/>
    <lineage>
        <taxon>unclassified sequences</taxon>
        <taxon>metagenomes</taxon>
        <taxon>ecological metagenomes</taxon>
    </lineage>
</organism>
<evidence type="ECO:0000313" key="1">
    <source>
        <dbReference type="EMBL" id="MPN51445.1"/>
    </source>
</evidence>
<reference evidence="1" key="1">
    <citation type="submission" date="2019-08" db="EMBL/GenBank/DDBJ databases">
        <authorList>
            <person name="Kucharzyk K."/>
            <person name="Murdoch R.W."/>
            <person name="Higgins S."/>
            <person name="Loffler F."/>
        </authorList>
    </citation>
    <scope>NUCLEOTIDE SEQUENCE</scope>
</reference>
<protein>
    <submittedName>
        <fullName evidence="1">Uncharacterized protein</fullName>
    </submittedName>
</protein>
<comment type="caution">
    <text evidence="1">The sequence shown here is derived from an EMBL/GenBank/DDBJ whole genome shotgun (WGS) entry which is preliminary data.</text>
</comment>
<accession>A0A645IJI2</accession>
<name>A0A645IJI2_9ZZZZ</name>